<dbReference type="GO" id="GO:0016747">
    <property type="term" value="F:acyltransferase activity, transferring groups other than amino-acyl groups"/>
    <property type="evidence" value="ECO:0007669"/>
    <property type="project" value="InterPro"/>
</dbReference>
<dbReference type="PROSITE" id="PS51186">
    <property type="entry name" value="GNAT"/>
    <property type="match status" value="1"/>
</dbReference>
<organism evidence="2 3">
    <name type="scientific">Tepidimonas alkaliphilus</name>
    <dbReference type="NCBI Taxonomy" id="2588942"/>
    <lineage>
        <taxon>Bacteria</taxon>
        <taxon>Pseudomonadati</taxon>
        <taxon>Pseudomonadota</taxon>
        <taxon>Betaproteobacteria</taxon>
        <taxon>Burkholderiales</taxon>
        <taxon>Tepidimonas</taxon>
    </lineage>
</organism>
<dbReference type="InterPro" id="IPR016181">
    <property type="entry name" value="Acyl_CoA_acyltransferase"/>
</dbReference>
<evidence type="ECO:0000313" key="3">
    <source>
        <dbReference type="Proteomes" id="UP000315736"/>
    </source>
</evidence>
<feature type="domain" description="N-acetyltransferase" evidence="1">
    <location>
        <begin position="25"/>
        <end position="179"/>
    </location>
</feature>
<gene>
    <name evidence="2" type="ORF">Talka_01476</name>
</gene>
<comment type="caution">
    <text evidence="2">The sequence shown here is derived from an EMBL/GenBank/DDBJ whole genome shotgun (WGS) entry which is preliminary data.</text>
</comment>
<dbReference type="Gene3D" id="3.40.630.30">
    <property type="match status" value="1"/>
</dbReference>
<dbReference type="RefSeq" id="WP_143890495.1">
    <property type="nucleotide sequence ID" value="NZ_VJNB01000007.1"/>
</dbReference>
<name>A0A554W729_9BURK</name>
<dbReference type="OrthoDB" id="70840at2"/>
<evidence type="ECO:0000259" key="1">
    <source>
        <dbReference type="PROSITE" id="PS51186"/>
    </source>
</evidence>
<dbReference type="SUPFAM" id="SSF55729">
    <property type="entry name" value="Acyl-CoA N-acyltransferases (Nat)"/>
    <property type="match status" value="1"/>
</dbReference>
<dbReference type="EMBL" id="VJNB01000007">
    <property type="protein sequence ID" value="TSE19387.1"/>
    <property type="molecule type" value="Genomic_DNA"/>
</dbReference>
<dbReference type="Pfam" id="PF00583">
    <property type="entry name" value="Acetyltransf_1"/>
    <property type="match status" value="1"/>
</dbReference>
<dbReference type="InterPro" id="IPR000182">
    <property type="entry name" value="GNAT_dom"/>
</dbReference>
<reference evidence="2 3" key="1">
    <citation type="submission" date="2019-07" db="EMBL/GenBank/DDBJ databases">
        <title>Tepidimonas alkaliphilus YIM 72238 draft genome.</title>
        <authorList>
            <person name="Da Costa M.S."/>
            <person name="Froufe H.J.C."/>
            <person name="Egas C."/>
            <person name="Albuquerque L."/>
        </authorList>
    </citation>
    <scope>NUCLEOTIDE SEQUENCE [LARGE SCALE GENOMIC DNA]</scope>
    <source>
        <strain evidence="2 3">YIM 72238</strain>
    </source>
</reference>
<keyword evidence="3" id="KW-1185">Reference proteome</keyword>
<protein>
    <submittedName>
        <fullName evidence="2">RimI: ribosomal-protein-alanine acetyltransferase</fullName>
    </submittedName>
</protein>
<sequence>MNPSPRPATRPPEQAVTPELEWLTIDAQAARADVEAARALLREYQDDIGIDLGFQGFAAELDDPAGAYPPPLAALVLVRVDGEPAGCCALRPLFESDHGNACEMKRLFVRRPFRGFGLGRQLAEHIIALARQAGYDCMLLDTLRDMEAARALYQELGFEEVAPYYHNPLPGAHYLKLEL</sequence>
<dbReference type="CDD" id="cd04301">
    <property type="entry name" value="NAT_SF"/>
    <property type="match status" value="1"/>
</dbReference>
<dbReference type="Proteomes" id="UP000315736">
    <property type="component" value="Unassembled WGS sequence"/>
</dbReference>
<dbReference type="PANTHER" id="PTHR43305">
    <property type="entry name" value="FAMILY N-ACETYLTRANSFERASE, PUTATIVE (AFU_ORTHOLOGUE AFUA_2G01380)-RELATED"/>
    <property type="match status" value="1"/>
</dbReference>
<proteinExistence type="predicted"/>
<accession>A0A554W729</accession>
<dbReference type="AlphaFoldDB" id="A0A554W729"/>
<dbReference type="InterPro" id="IPR052777">
    <property type="entry name" value="Acetyltransferase_Enz"/>
</dbReference>
<dbReference type="PANTHER" id="PTHR43305:SF1">
    <property type="entry name" value="FAMILY N-ACETYLTRANSFERASE, PUTATIVE (AFU_ORTHOLOGUE AFUA_2G01380)-RELATED"/>
    <property type="match status" value="1"/>
</dbReference>
<evidence type="ECO:0000313" key="2">
    <source>
        <dbReference type="EMBL" id="TSE19387.1"/>
    </source>
</evidence>
<keyword evidence="2" id="KW-0808">Transferase</keyword>